<keyword evidence="3" id="KW-1185">Reference proteome</keyword>
<evidence type="ECO:0000256" key="1">
    <source>
        <dbReference type="SAM" id="MobiDB-lite"/>
    </source>
</evidence>
<dbReference type="Proteomes" id="UP000244005">
    <property type="component" value="Unassembled WGS sequence"/>
</dbReference>
<dbReference type="AlphaFoldDB" id="A0A2R6W3G0"/>
<gene>
    <name evidence="2" type="ORF">MARPO_0165s0027</name>
</gene>
<dbReference type="Gramene" id="Mp7g18670.1">
    <property type="protein sequence ID" value="Mp7g18670.1.cds1"/>
    <property type="gene ID" value="Mp7g18670"/>
</dbReference>
<sequence>MIQEAVGKVIPSLCCKRVFIFRRGCELGACGGKAEGKNLTTRRRRTSCSSSRSDRADERSNERWTKEGSHLFSLHFCVPCGLDFGEEAEQRSRKAQQGVCGWTVEEGRKDCMACISAALRVMARATTVE</sequence>
<proteinExistence type="predicted"/>
<evidence type="ECO:0000313" key="2">
    <source>
        <dbReference type="EMBL" id="PTQ28400.1"/>
    </source>
</evidence>
<dbReference type="EMBL" id="KZ772835">
    <property type="protein sequence ID" value="PTQ28400.1"/>
    <property type="molecule type" value="Genomic_DNA"/>
</dbReference>
<reference evidence="3" key="1">
    <citation type="journal article" date="2017" name="Cell">
        <title>Insights into land plant evolution garnered from the Marchantia polymorpha genome.</title>
        <authorList>
            <person name="Bowman J.L."/>
            <person name="Kohchi T."/>
            <person name="Yamato K.T."/>
            <person name="Jenkins J."/>
            <person name="Shu S."/>
            <person name="Ishizaki K."/>
            <person name="Yamaoka S."/>
            <person name="Nishihama R."/>
            <person name="Nakamura Y."/>
            <person name="Berger F."/>
            <person name="Adam C."/>
            <person name="Aki S.S."/>
            <person name="Althoff F."/>
            <person name="Araki T."/>
            <person name="Arteaga-Vazquez M.A."/>
            <person name="Balasubrmanian S."/>
            <person name="Barry K."/>
            <person name="Bauer D."/>
            <person name="Boehm C.R."/>
            <person name="Briginshaw L."/>
            <person name="Caballero-Perez J."/>
            <person name="Catarino B."/>
            <person name="Chen F."/>
            <person name="Chiyoda S."/>
            <person name="Chovatia M."/>
            <person name="Davies K.M."/>
            <person name="Delmans M."/>
            <person name="Demura T."/>
            <person name="Dierschke T."/>
            <person name="Dolan L."/>
            <person name="Dorantes-Acosta A.E."/>
            <person name="Eklund D.M."/>
            <person name="Florent S.N."/>
            <person name="Flores-Sandoval E."/>
            <person name="Fujiyama A."/>
            <person name="Fukuzawa H."/>
            <person name="Galik B."/>
            <person name="Grimanelli D."/>
            <person name="Grimwood J."/>
            <person name="Grossniklaus U."/>
            <person name="Hamada T."/>
            <person name="Haseloff J."/>
            <person name="Hetherington A.J."/>
            <person name="Higo A."/>
            <person name="Hirakawa Y."/>
            <person name="Hundley H.N."/>
            <person name="Ikeda Y."/>
            <person name="Inoue K."/>
            <person name="Inoue S.I."/>
            <person name="Ishida S."/>
            <person name="Jia Q."/>
            <person name="Kakita M."/>
            <person name="Kanazawa T."/>
            <person name="Kawai Y."/>
            <person name="Kawashima T."/>
            <person name="Kennedy M."/>
            <person name="Kinose K."/>
            <person name="Kinoshita T."/>
            <person name="Kohara Y."/>
            <person name="Koide E."/>
            <person name="Komatsu K."/>
            <person name="Kopischke S."/>
            <person name="Kubo M."/>
            <person name="Kyozuka J."/>
            <person name="Lagercrantz U."/>
            <person name="Lin S.S."/>
            <person name="Lindquist E."/>
            <person name="Lipzen A.M."/>
            <person name="Lu C.W."/>
            <person name="De Luna E."/>
            <person name="Martienssen R.A."/>
            <person name="Minamino N."/>
            <person name="Mizutani M."/>
            <person name="Mizutani M."/>
            <person name="Mochizuki N."/>
            <person name="Monte I."/>
            <person name="Mosher R."/>
            <person name="Nagasaki H."/>
            <person name="Nakagami H."/>
            <person name="Naramoto S."/>
            <person name="Nishitani K."/>
            <person name="Ohtani M."/>
            <person name="Okamoto T."/>
            <person name="Okumura M."/>
            <person name="Phillips J."/>
            <person name="Pollak B."/>
            <person name="Reinders A."/>
            <person name="Rovekamp M."/>
            <person name="Sano R."/>
            <person name="Sawa S."/>
            <person name="Schmid M.W."/>
            <person name="Shirakawa M."/>
            <person name="Solano R."/>
            <person name="Spunde A."/>
            <person name="Suetsugu N."/>
            <person name="Sugano S."/>
            <person name="Sugiyama A."/>
            <person name="Sun R."/>
            <person name="Suzuki Y."/>
            <person name="Takenaka M."/>
            <person name="Takezawa D."/>
            <person name="Tomogane H."/>
            <person name="Tsuzuki M."/>
            <person name="Ueda T."/>
            <person name="Umeda M."/>
            <person name="Ward J.M."/>
            <person name="Watanabe Y."/>
            <person name="Yazaki K."/>
            <person name="Yokoyama R."/>
            <person name="Yoshitake Y."/>
            <person name="Yotsui I."/>
            <person name="Zachgo S."/>
            <person name="Schmutz J."/>
        </authorList>
    </citation>
    <scope>NUCLEOTIDE SEQUENCE [LARGE SCALE GENOMIC DNA]</scope>
    <source>
        <strain evidence="3">Tak-1</strain>
    </source>
</reference>
<evidence type="ECO:0000313" key="3">
    <source>
        <dbReference type="Proteomes" id="UP000244005"/>
    </source>
</evidence>
<organism evidence="2 3">
    <name type="scientific">Marchantia polymorpha</name>
    <name type="common">Common liverwort</name>
    <name type="synonym">Marchantia aquatica</name>
    <dbReference type="NCBI Taxonomy" id="3197"/>
    <lineage>
        <taxon>Eukaryota</taxon>
        <taxon>Viridiplantae</taxon>
        <taxon>Streptophyta</taxon>
        <taxon>Embryophyta</taxon>
        <taxon>Marchantiophyta</taxon>
        <taxon>Marchantiopsida</taxon>
        <taxon>Marchantiidae</taxon>
        <taxon>Marchantiales</taxon>
        <taxon>Marchantiaceae</taxon>
        <taxon>Marchantia</taxon>
    </lineage>
</organism>
<feature type="compositionally biased region" description="Basic and acidic residues" evidence="1">
    <location>
        <begin position="52"/>
        <end position="63"/>
    </location>
</feature>
<accession>A0A2R6W3G0</accession>
<name>A0A2R6W3G0_MARPO</name>
<protein>
    <submittedName>
        <fullName evidence="2">Uncharacterized protein</fullName>
    </submittedName>
</protein>
<feature type="region of interest" description="Disordered" evidence="1">
    <location>
        <begin position="39"/>
        <end position="63"/>
    </location>
</feature>